<dbReference type="EMBL" id="JAPTYD010000086">
    <property type="protein sequence ID" value="MCZ0964311.1"/>
    <property type="molecule type" value="Genomic_DNA"/>
</dbReference>
<accession>A0ABT4JB02</accession>
<keyword evidence="2" id="KW-1185">Reference proteome</keyword>
<dbReference type="RefSeq" id="WP_268944404.1">
    <property type="nucleotide sequence ID" value="NZ_JAPTYD010000086.1"/>
</dbReference>
<organism evidence="1 2">
    <name type="scientific">Paracoccus benzoatiresistens</name>
    <dbReference type="NCBI Taxonomy" id="2997341"/>
    <lineage>
        <taxon>Bacteria</taxon>
        <taxon>Pseudomonadati</taxon>
        <taxon>Pseudomonadota</taxon>
        <taxon>Alphaproteobacteria</taxon>
        <taxon>Rhodobacterales</taxon>
        <taxon>Paracoccaceae</taxon>
        <taxon>Paracoccus</taxon>
    </lineage>
</organism>
<protein>
    <submittedName>
        <fullName evidence="1">Uncharacterized protein</fullName>
    </submittedName>
</protein>
<gene>
    <name evidence="1" type="ORF">OU682_22330</name>
</gene>
<comment type="caution">
    <text evidence="1">The sequence shown here is derived from an EMBL/GenBank/DDBJ whole genome shotgun (WGS) entry which is preliminary data.</text>
</comment>
<name>A0ABT4JB02_9RHOB</name>
<evidence type="ECO:0000313" key="2">
    <source>
        <dbReference type="Proteomes" id="UP001149822"/>
    </source>
</evidence>
<evidence type="ECO:0000313" key="1">
    <source>
        <dbReference type="EMBL" id="MCZ0964311.1"/>
    </source>
</evidence>
<proteinExistence type="predicted"/>
<reference evidence="1" key="1">
    <citation type="submission" date="2022-12" db="EMBL/GenBank/DDBJ databases">
        <title>Paracoccus sp. EF6 isolated from a lake water.</title>
        <authorList>
            <person name="Liu H."/>
        </authorList>
    </citation>
    <scope>NUCLEOTIDE SEQUENCE</scope>
    <source>
        <strain evidence="1">EF6</strain>
    </source>
</reference>
<dbReference type="Proteomes" id="UP001149822">
    <property type="component" value="Unassembled WGS sequence"/>
</dbReference>
<sequence>MPRFNKIYAGPATQPTPQVQEAKAAAATLPGLAVTLNGSGQFAIAGASSNAKLFVAQDNYLALKGVDVAWDAGDTMIGMEMLDEQFFNVRVPTGQNITKGAALTINATGRFVLAATGNRIVATAEETFNNTTGSDQLVRVRAAKGHLAAA</sequence>